<organism evidence="2 3">
    <name type="scientific">Actinomadura montaniterrae</name>
    <dbReference type="NCBI Taxonomy" id="1803903"/>
    <lineage>
        <taxon>Bacteria</taxon>
        <taxon>Bacillati</taxon>
        <taxon>Actinomycetota</taxon>
        <taxon>Actinomycetes</taxon>
        <taxon>Streptosporangiales</taxon>
        <taxon>Thermomonosporaceae</taxon>
        <taxon>Actinomadura</taxon>
    </lineage>
</organism>
<dbReference type="RefSeq" id="WP_151538037.1">
    <property type="nucleotide sequence ID" value="NZ_WBMR01000002.1"/>
</dbReference>
<gene>
    <name evidence="2" type="ORF">F9B16_01840</name>
</gene>
<feature type="domain" description="Condensation" evidence="1">
    <location>
        <begin position="14"/>
        <end position="398"/>
    </location>
</feature>
<dbReference type="InterPro" id="IPR001242">
    <property type="entry name" value="Condensation_dom"/>
</dbReference>
<dbReference type="PANTHER" id="PTHR45398:SF1">
    <property type="entry name" value="ENZYME, PUTATIVE (JCVI)-RELATED"/>
    <property type="match status" value="1"/>
</dbReference>
<dbReference type="GO" id="GO:0003824">
    <property type="term" value="F:catalytic activity"/>
    <property type="evidence" value="ECO:0007669"/>
    <property type="project" value="InterPro"/>
</dbReference>
<dbReference type="OrthoDB" id="3501554at2"/>
<accession>A0A6L3W6Q8</accession>
<dbReference type="Proteomes" id="UP000483004">
    <property type="component" value="Unassembled WGS sequence"/>
</dbReference>
<dbReference type="SUPFAM" id="SSF52777">
    <property type="entry name" value="CoA-dependent acyltransferases"/>
    <property type="match status" value="2"/>
</dbReference>
<dbReference type="Gene3D" id="3.30.559.30">
    <property type="entry name" value="Nonribosomal peptide synthetase, condensation domain"/>
    <property type="match status" value="1"/>
</dbReference>
<protein>
    <recommendedName>
        <fullName evidence="1">Condensation domain-containing protein</fullName>
    </recommendedName>
</protein>
<dbReference type="Gene3D" id="3.30.559.10">
    <property type="entry name" value="Chloramphenicol acetyltransferase-like domain"/>
    <property type="match status" value="1"/>
</dbReference>
<evidence type="ECO:0000259" key="1">
    <source>
        <dbReference type="Pfam" id="PF00668"/>
    </source>
</evidence>
<evidence type="ECO:0000313" key="2">
    <source>
        <dbReference type="EMBL" id="KAB2390010.1"/>
    </source>
</evidence>
<dbReference type="Pfam" id="PF00668">
    <property type="entry name" value="Condensation"/>
    <property type="match status" value="1"/>
</dbReference>
<comment type="caution">
    <text evidence="2">The sequence shown here is derived from an EMBL/GenBank/DDBJ whole genome shotgun (WGS) entry which is preliminary data.</text>
</comment>
<proteinExistence type="predicted"/>
<dbReference type="PANTHER" id="PTHR45398">
    <property type="match status" value="1"/>
</dbReference>
<evidence type="ECO:0000313" key="3">
    <source>
        <dbReference type="Proteomes" id="UP000483004"/>
    </source>
</evidence>
<keyword evidence="3" id="KW-1185">Reference proteome</keyword>
<name>A0A6L3W6Q8_9ACTN</name>
<dbReference type="InterPro" id="IPR023213">
    <property type="entry name" value="CAT-like_dom_sf"/>
</dbReference>
<reference evidence="2 3" key="1">
    <citation type="submission" date="2019-09" db="EMBL/GenBank/DDBJ databases">
        <title>Actinomadura physcomitrii sp. nov., a novel actinomycete isolated from moss [Physcomitrium sphaericum (Ludw) Fuernr].</title>
        <authorList>
            <person name="Liu C."/>
            <person name="Zhuang X."/>
        </authorList>
    </citation>
    <scope>NUCLEOTIDE SEQUENCE [LARGE SCALE GENOMIC DNA]</scope>
    <source>
        <strain evidence="2 3">CYP1-1B</strain>
    </source>
</reference>
<dbReference type="GO" id="GO:0008610">
    <property type="term" value="P:lipid biosynthetic process"/>
    <property type="evidence" value="ECO:0007669"/>
    <property type="project" value="UniProtKB-ARBA"/>
</dbReference>
<sequence>MTRLLPTQYRWTRMDFGEWRHFNLGTLFTVPAGLSDGTLARAVQRVVERNPALRTAYRHGAAGWSAEVRPADAGTVVRKAELPGYQGRAGAMEDEIARLQGTLRPDEGEVFRVVHFPFGDEPGRLLATVHHLTLDGFSMGLVGGELDRALRDREPGPLCAAPADYVAAVEKWAASDEAAQDAGRWLDRPWDRVANPPTDLDGDATLPTMRIDSGELEADVTAALTAACRKAALRPSDVLLDAAAQAVMARWDLPAVAVDAYHIGRHLTPMGIDVIDTIGYLQNTFPIVFTARDRFDPADVRAVPDRMFGFDALRFFSGRLDDLPATTLRYNFRGHMGRLNSRPGAYLGEADQPIRRRRAQGQTEAYTLMLEGDVIDGRLVLHIKYSTGQYEPDSIAGLLAGALDRVRATTRELAC</sequence>
<dbReference type="EMBL" id="WBMR01000002">
    <property type="protein sequence ID" value="KAB2390010.1"/>
    <property type="molecule type" value="Genomic_DNA"/>
</dbReference>
<dbReference type="AlphaFoldDB" id="A0A6L3W6Q8"/>